<keyword evidence="3" id="KW-1185">Reference proteome</keyword>
<feature type="signal peptide" evidence="1">
    <location>
        <begin position="1"/>
        <end position="19"/>
    </location>
</feature>
<sequence>MHPKQILAVFTVFTSMAQAAPAHGVEDVSAREAGELETRAATFNMYGGDGCTGSVHGYHHADGTGYRCYRVPSPKRSIHNVGSCNLRTWSGVDCRGSSAVITQSQGCRTILYGSVSVDC</sequence>
<protein>
    <submittedName>
        <fullName evidence="2">Uncharacterized protein</fullName>
    </submittedName>
</protein>
<accession>A0AAN6PX81</accession>
<dbReference type="Proteomes" id="UP001305647">
    <property type="component" value="Unassembled WGS sequence"/>
</dbReference>
<dbReference type="AlphaFoldDB" id="A0AAN6PX81"/>
<evidence type="ECO:0000313" key="2">
    <source>
        <dbReference type="EMBL" id="KAK4098299.1"/>
    </source>
</evidence>
<gene>
    <name evidence="2" type="ORF">N658DRAFT_526359</name>
</gene>
<evidence type="ECO:0000313" key="3">
    <source>
        <dbReference type="Proteomes" id="UP001305647"/>
    </source>
</evidence>
<comment type="caution">
    <text evidence="2">The sequence shown here is derived from an EMBL/GenBank/DDBJ whole genome shotgun (WGS) entry which is preliminary data.</text>
</comment>
<dbReference type="EMBL" id="MU863660">
    <property type="protein sequence ID" value="KAK4098299.1"/>
    <property type="molecule type" value="Genomic_DNA"/>
</dbReference>
<reference evidence="2" key="1">
    <citation type="journal article" date="2023" name="Mol. Phylogenet. Evol.">
        <title>Genome-scale phylogeny and comparative genomics of the fungal order Sordariales.</title>
        <authorList>
            <person name="Hensen N."/>
            <person name="Bonometti L."/>
            <person name="Westerberg I."/>
            <person name="Brannstrom I.O."/>
            <person name="Guillou S."/>
            <person name="Cros-Aarteil S."/>
            <person name="Calhoun S."/>
            <person name="Haridas S."/>
            <person name="Kuo A."/>
            <person name="Mondo S."/>
            <person name="Pangilinan J."/>
            <person name="Riley R."/>
            <person name="LaButti K."/>
            <person name="Andreopoulos B."/>
            <person name="Lipzen A."/>
            <person name="Chen C."/>
            <person name="Yan M."/>
            <person name="Daum C."/>
            <person name="Ng V."/>
            <person name="Clum A."/>
            <person name="Steindorff A."/>
            <person name="Ohm R.A."/>
            <person name="Martin F."/>
            <person name="Silar P."/>
            <person name="Natvig D.O."/>
            <person name="Lalanne C."/>
            <person name="Gautier V."/>
            <person name="Ament-Velasquez S.L."/>
            <person name="Kruys A."/>
            <person name="Hutchinson M.I."/>
            <person name="Powell A.J."/>
            <person name="Barry K."/>
            <person name="Miller A.N."/>
            <person name="Grigoriev I.V."/>
            <person name="Debuchy R."/>
            <person name="Gladieux P."/>
            <person name="Hiltunen Thoren M."/>
            <person name="Johannesson H."/>
        </authorList>
    </citation>
    <scope>NUCLEOTIDE SEQUENCE</scope>
    <source>
        <strain evidence="2">CBS 757.83</strain>
    </source>
</reference>
<feature type="chain" id="PRO_5042898762" evidence="1">
    <location>
        <begin position="20"/>
        <end position="119"/>
    </location>
</feature>
<proteinExistence type="predicted"/>
<keyword evidence="1" id="KW-0732">Signal</keyword>
<name>A0AAN6PX81_9PEZI</name>
<evidence type="ECO:0000256" key="1">
    <source>
        <dbReference type="SAM" id="SignalP"/>
    </source>
</evidence>
<reference evidence="2" key="2">
    <citation type="submission" date="2023-05" db="EMBL/GenBank/DDBJ databases">
        <authorList>
            <consortium name="Lawrence Berkeley National Laboratory"/>
            <person name="Steindorff A."/>
            <person name="Hensen N."/>
            <person name="Bonometti L."/>
            <person name="Westerberg I."/>
            <person name="Brannstrom I.O."/>
            <person name="Guillou S."/>
            <person name="Cros-Aarteil S."/>
            <person name="Calhoun S."/>
            <person name="Haridas S."/>
            <person name="Kuo A."/>
            <person name="Mondo S."/>
            <person name="Pangilinan J."/>
            <person name="Riley R."/>
            <person name="Labutti K."/>
            <person name="Andreopoulos B."/>
            <person name="Lipzen A."/>
            <person name="Chen C."/>
            <person name="Yanf M."/>
            <person name="Daum C."/>
            <person name="Ng V."/>
            <person name="Clum A."/>
            <person name="Ohm R."/>
            <person name="Martin F."/>
            <person name="Silar P."/>
            <person name="Natvig D."/>
            <person name="Lalanne C."/>
            <person name="Gautier V."/>
            <person name="Ament-Velasquez S.L."/>
            <person name="Kruys A."/>
            <person name="Hutchinson M.I."/>
            <person name="Powell A.J."/>
            <person name="Barry K."/>
            <person name="Miller A.N."/>
            <person name="Grigoriev I.V."/>
            <person name="Debuchy R."/>
            <person name="Gladieux P."/>
            <person name="Thoren M.H."/>
            <person name="Johannesson H."/>
        </authorList>
    </citation>
    <scope>NUCLEOTIDE SEQUENCE</scope>
    <source>
        <strain evidence="2">CBS 757.83</strain>
    </source>
</reference>
<organism evidence="2 3">
    <name type="scientific">Parathielavia hyrcaniae</name>
    <dbReference type="NCBI Taxonomy" id="113614"/>
    <lineage>
        <taxon>Eukaryota</taxon>
        <taxon>Fungi</taxon>
        <taxon>Dikarya</taxon>
        <taxon>Ascomycota</taxon>
        <taxon>Pezizomycotina</taxon>
        <taxon>Sordariomycetes</taxon>
        <taxon>Sordariomycetidae</taxon>
        <taxon>Sordariales</taxon>
        <taxon>Chaetomiaceae</taxon>
        <taxon>Parathielavia</taxon>
    </lineage>
</organism>